<reference evidence="2" key="1">
    <citation type="submission" date="2021-02" db="EMBL/GenBank/DDBJ databases">
        <authorList>
            <person name="Palmer J.M."/>
        </authorList>
    </citation>
    <scope>NUCLEOTIDE SEQUENCE</scope>
    <source>
        <strain evidence="2">SCRP23</strain>
    </source>
</reference>
<dbReference type="Proteomes" id="UP000693981">
    <property type="component" value="Unassembled WGS sequence"/>
</dbReference>
<gene>
    <name evidence="2" type="ORF">PHYBOEH_005996</name>
</gene>
<evidence type="ECO:0000313" key="3">
    <source>
        <dbReference type="Proteomes" id="UP000693981"/>
    </source>
</evidence>
<evidence type="ECO:0008006" key="4">
    <source>
        <dbReference type="Google" id="ProtNLM"/>
    </source>
</evidence>
<sequence length="409" mass="45710">MDELDLQDLSSEPVAKKLKRSEHSSVLVTPRPTHATTPKELPRKRRNTSWLRRKQEIQSLRGETETLEARLAYLHKNSVDGKVQPTEEVATESLELWKSVAAIARQGCQAAQDENTRLKHDLQVYSNAADLLHHRLIAANAQQQLVLERCAVFARAVRVGRVTKRSLQLTNNELFDVLEGKVNARLHELDTILRETRQTNPEGDAEHMRICRDDDYEAAASVEFEHVRLFPYAEDTTASSVWELIEVGGVLKKADVCTIRRSADVVAARSQFTLPLDANHTVSVDTSTIIKRIAVSIGLVVLVQSTSEWSIQHKTGSSWRHTTDEAGWVVVHEYSSASDGEAATRGSRLRSMVKLRPNDADQKGSTTPRSSFTGTVGDVVIPSFREILSSHHQSFENFLFDSARCSGKT</sequence>
<proteinExistence type="predicted"/>
<dbReference type="EMBL" id="JAGDFL010000312">
    <property type="protein sequence ID" value="KAG7393813.1"/>
    <property type="molecule type" value="Genomic_DNA"/>
</dbReference>
<organism evidence="2 3">
    <name type="scientific">Phytophthora boehmeriae</name>
    <dbReference type="NCBI Taxonomy" id="109152"/>
    <lineage>
        <taxon>Eukaryota</taxon>
        <taxon>Sar</taxon>
        <taxon>Stramenopiles</taxon>
        <taxon>Oomycota</taxon>
        <taxon>Peronosporomycetes</taxon>
        <taxon>Peronosporales</taxon>
        <taxon>Peronosporaceae</taxon>
        <taxon>Phytophthora</taxon>
    </lineage>
</organism>
<protein>
    <recommendedName>
        <fullName evidence="4">M96 mating-specific protein family</fullName>
    </recommendedName>
</protein>
<comment type="caution">
    <text evidence="2">The sequence shown here is derived from an EMBL/GenBank/DDBJ whole genome shotgun (WGS) entry which is preliminary data.</text>
</comment>
<evidence type="ECO:0000313" key="2">
    <source>
        <dbReference type="EMBL" id="KAG7393813.1"/>
    </source>
</evidence>
<feature type="region of interest" description="Disordered" evidence="1">
    <location>
        <begin position="1"/>
        <end position="46"/>
    </location>
</feature>
<name>A0A8T1WPC7_9STRA</name>
<evidence type="ECO:0000256" key="1">
    <source>
        <dbReference type="SAM" id="MobiDB-lite"/>
    </source>
</evidence>
<dbReference type="OrthoDB" id="99873at2759"/>
<dbReference type="AlphaFoldDB" id="A0A8T1WPC7"/>
<accession>A0A8T1WPC7</accession>
<keyword evidence="3" id="KW-1185">Reference proteome</keyword>